<dbReference type="PANTHER" id="PTHR43000">
    <property type="entry name" value="DTDP-D-GLUCOSE 4,6-DEHYDRATASE-RELATED"/>
    <property type="match status" value="1"/>
</dbReference>
<organism evidence="3 4">
    <name type="scientific">candidate division WWE3 bacterium CG08_land_8_20_14_0_20_41_10</name>
    <dbReference type="NCBI Taxonomy" id="1975085"/>
    <lineage>
        <taxon>Bacteria</taxon>
        <taxon>Katanobacteria</taxon>
    </lineage>
</organism>
<evidence type="ECO:0000313" key="4">
    <source>
        <dbReference type="Proteomes" id="UP000231252"/>
    </source>
</evidence>
<dbReference type="AlphaFoldDB" id="A0A2H0XCQ6"/>
<feature type="domain" description="NAD-dependent epimerase/dehydratase" evidence="2">
    <location>
        <begin position="6"/>
        <end position="210"/>
    </location>
</feature>
<comment type="caution">
    <text evidence="3">The sequence shown here is derived from an EMBL/GenBank/DDBJ whole genome shotgun (WGS) entry which is preliminary data.</text>
</comment>
<comment type="similarity">
    <text evidence="1">Belongs to the NAD(P)-dependent epimerase/dehydratase family.</text>
</comment>
<evidence type="ECO:0000256" key="1">
    <source>
        <dbReference type="ARBA" id="ARBA00007637"/>
    </source>
</evidence>
<dbReference type="Proteomes" id="UP000231252">
    <property type="component" value="Unassembled WGS sequence"/>
</dbReference>
<dbReference type="SUPFAM" id="SSF51735">
    <property type="entry name" value="NAD(P)-binding Rossmann-fold domains"/>
    <property type="match status" value="1"/>
</dbReference>
<reference evidence="4" key="1">
    <citation type="submission" date="2017-09" db="EMBL/GenBank/DDBJ databases">
        <title>Depth-based differentiation of microbial function through sediment-hosted aquifers and enrichment of novel symbionts in the deep terrestrial subsurface.</title>
        <authorList>
            <person name="Probst A.J."/>
            <person name="Ladd B."/>
            <person name="Jarett J.K."/>
            <person name="Geller-Mcgrath D.E."/>
            <person name="Sieber C.M.K."/>
            <person name="Emerson J.B."/>
            <person name="Anantharaman K."/>
            <person name="Thomas B.C."/>
            <person name="Malmstrom R."/>
            <person name="Stieglmeier M."/>
            <person name="Klingl A."/>
            <person name="Woyke T."/>
            <person name="Ryan C.M."/>
            <person name="Banfield J.F."/>
        </authorList>
    </citation>
    <scope>NUCLEOTIDE SEQUENCE [LARGE SCALE GENOMIC DNA]</scope>
</reference>
<proteinExistence type="inferred from homology"/>
<dbReference type="EMBL" id="PEYU01000014">
    <property type="protein sequence ID" value="PIS22631.1"/>
    <property type="molecule type" value="Genomic_DNA"/>
</dbReference>
<dbReference type="Pfam" id="PF01370">
    <property type="entry name" value="Epimerase"/>
    <property type="match status" value="1"/>
</dbReference>
<evidence type="ECO:0000313" key="3">
    <source>
        <dbReference type="EMBL" id="PIS22631.1"/>
    </source>
</evidence>
<gene>
    <name evidence="3" type="ORF">COT50_00750</name>
</gene>
<dbReference type="Gene3D" id="3.90.25.10">
    <property type="entry name" value="UDP-galactose 4-epimerase, domain 1"/>
    <property type="match status" value="1"/>
</dbReference>
<accession>A0A2H0XCQ6</accession>
<protein>
    <recommendedName>
        <fullName evidence="2">NAD-dependent epimerase/dehydratase domain-containing protein</fullName>
    </recommendedName>
</protein>
<dbReference type="InterPro" id="IPR001509">
    <property type="entry name" value="Epimerase_deHydtase"/>
</dbReference>
<sequence length="295" mass="33265">MKNLKIAVTGGAGFIGTNLLQELKKRYIDAEIISIDIRNPQYPVSGIKYELCDVRLKDRLFTPLNSSNKIFHLAALIGTHESFDNPSEVFETNIGGVLNILDFVKRNPQTELFVAGMPGIWNNPYSISKDAAVRMALAYYETYLIKVSILRWYSVYGPYQYINRYNKAVPTFITKALNNEPLPVFGNGNQTSDFIYVQDAVNLAIDSLENRKWGKVIQCASGKGITVNQLVNKIIKLCKSSSKVAHLPMRIGEPENAYVVADTEELKKHYSRKPITLDEGLSKTITFYQQTKILD</sequence>
<dbReference type="Gene3D" id="3.40.50.720">
    <property type="entry name" value="NAD(P)-binding Rossmann-like Domain"/>
    <property type="match status" value="2"/>
</dbReference>
<evidence type="ECO:0000259" key="2">
    <source>
        <dbReference type="Pfam" id="PF01370"/>
    </source>
</evidence>
<name>A0A2H0XCQ6_UNCKA</name>
<dbReference type="InterPro" id="IPR036291">
    <property type="entry name" value="NAD(P)-bd_dom_sf"/>
</dbReference>